<dbReference type="KEGG" id="ment:CS528_02775"/>
<dbReference type="InterPro" id="IPR000905">
    <property type="entry name" value="Gcp-like_dom"/>
</dbReference>
<dbReference type="Gene3D" id="3.30.420.200">
    <property type="match status" value="1"/>
</dbReference>
<dbReference type="EMBL" id="CP024411">
    <property type="protein sequence ID" value="ATQ35671.1"/>
    <property type="molecule type" value="Genomic_DNA"/>
</dbReference>
<dbReference type="Pfam" id="PF00814">
    <property type="entry name" value="TsaD"/>
    <property type="match status" value="1"/>
</dbReference>
<dbReference type="SUPFAM" id="SSF53067">
    <property type="entry name" value="Actin-like ATPase domain"/>
    <property type="match status" value="2"/>
</dbReference>
<proteinExistence type="predicted"/>
<dbReference type="GO" id="GO:0002949">
    <property type="term" value="P:tRNA threonylcarbamoyladenosine modification"/>
    <property type="evidence" value="ECO:0007669"/>
    <property type="project" value="InterPro"/>
</dbReference>
<dbReference type="Proteomes" id="UP000232226">
    <property type="component" value="Chromosome"/>
</dbReference>
<dbReference type="GO" id="GO:0016740">
    <property type="term" value="F:transferase activity"/>
    <property type="evidence" value="ECO:0007669"/>
    <property type="project" value="UniProtKB-KW"/>
</dbReference>
<dbReference type="InterPro" id="IPR043129">
    <property type="entry name" value="ATPase_NBD"/>
</dbReference>
<evidence type="ECO:0000259" key="1">
    <source>
        <dbReference type="Pfam" id="PF00814"/>
    </source>
</evidence>
<evidence type="ECO:0000313" key="2">
    <source>
        <dbReference type="EMBL" id="ATQ35671.1"/>
    </source>
</evidence>
<dbReference type="InterPro" id="IPR022496">
    <property type="entry name" value="T6A_TsaB"/>
</dbReference>
<dbReference type="NCBIfam" id="TIGR03725">
    <property type="entry name" value="T6A_YeaZ"/>
    <property type="match status" value="1"/>
</dbReference>
<keyword evidence="2" id="KW-0808">Transferase</keyword>
<accession>A0A3S5Y0J7</accession>
<dbReference type="Gene3D" id="3.30.420.40">
    <property type="match status" value="1"/>
</dbReference>
<name>A0A3S5Y0J7_9MOLU</name>
<reference evidence="2 3" key="1">
    <citation type="submission" date="2017-10" db="EMBL/GenBank/DDBJ databases">
        <title>Complete Genome Sequence of Mesoplasma entomophilum.</title>
        <authorList>
            <person name="Knight T.F."/>
            <person name="Citino T."/>
            <person name="Rubinstein R."/>
            <person name="Neuschaefer Z."/>
        </authorList>
    </citation>
    <scope>NUCLEOTIDE SEQUENCE [LARGE SCALE GENOMIC DNA]</scope>
    <source>
        <strain evidence="2 3">TAC</strain>
    </source>
</reference>
<dbReference type="RefSeq" id="WP_099651341.1">
    <property type="nucleotide sequence ID" value="NZ_CP024411.1"/>
</dbReference>
<keyword evidence="3" id="KW-1185">Reference proteome</keyword>
<dbReference type="AlphaFoldDB" id="A0A3S5Y0J7"/>
<evidence type="ECO:0000313" key="3">
    <source>
        <dbReference type="Proteomes" id="UP000232226"/>
    </source>
</evidence>
<sequence length="188" mass="21626">MKLFIDTCNWKLVLILKKDDQIIDSLILPDTKKVSDIALSTITMLLSKNNLKINDIEEFYLTNGPGSYTGVRVGLTIVKTLKTLNNEIKVYLMNSLAFQASNDKIISVLDARGNKYYLGVYENQKPLIKETVVSLEELEDIKKTYNDFIIKKDNESVDYLDTFNLLEDKFILVNEIEEISPLYIKNFI</sequence>
<protein>
    <submittedName>
        <fullName evidence="2">tRNA (Adenosine(37)-N6)-threonylcarbamoyltransferase complex dimerization subunit type 1 TsaB</fullName>
    </submittedName>
</protein>
<organism evidence="2 3">
    <name type="scientific">Mesoplasma entomophilum</name>
    <dbReference type="NCBI Taxonomy" id="2149"/>
    <lineage>
        <taxon>Bacteria</taxon>
        <taxon>Bacillati</taxon>
        <taxon>Mycoplasmatota</taxon>
        <taxon>Mollicutes</taxon>
        <taxon>Entomoplasmatales</taxon>
        <taxon>Entomoplasmataceae</taxon>
        <taxon>Mesoplasma</taxon>
    </lineage>
</organism>
<feature type="domain" description="Gcp-like" evidence="1">
    <location>
        <begin position="35"/>
        <end position="142"/>
    </location>
</feature>
<gene>
    <name evidence="2" type="primary">tsaB</name>
    <name evidence="2" type="ORF">CS528_02775</name>
</gene>